<reference evidence="6" key="2">
    <citation type="submission" date="2021-11" db="EMBL/GenBank/DDBJ databases">
        <authorList>
            <consortium name="Genoscope - CEA"/>
            <person name="William W."/>
        </authorList>
    </citation>
    <scope>NUCLEOTIDE SEQUENCE</scope>
</reference>
<keyword evidence="7" id="KW-1185">Reference proteome</keyword>
<dbReference type="PANTHER" id="PTHR22761">
    <property type="entry name" value="CHARGED MULTIVESICULAR BODY PROTEIN"/>
    <property type="match status" value="1"/>
</dbReference>
<dbReference type="InterPro" id="IPR005024">
    <property type="entry name" value="Snf7_fam"/>
</dbReference>
<evidence type="ECO:0008006" key="8">
    <source>
        <dbReference type="Google" id="ProtNLM"/>
    </source>
</evidence>
<evidence type="ECO:0000256" key="4">
    <source>
        <dbReference type="SAM" id="MobiDB-lite"/>
    </source>
</evidence>
<dbReference type="OrthoDB" id="3973241at2759"/>
<keyword evidence="2 3" id="KW-0175">Coiled coil</keyword>
<dbReference type="PANTHER" id="PTHR22761:SF12">
    <property type="entry name" value="CHARGED MULTIVESICULAR BODY PROTEIN 5"/>
    <property type="match status" value="1"/>
</dbReference>
<evidence type="ECO:0000256" key="1">
    <source>
        <dbReference type="ARBA" id="ARBA00006190"/>
    </source>
</evidence>
<dbReference type="AlphaFoldDB" id="A0A7S4EE62"/>
<reference evidence="5" key="1">
    <citation type="submission" date="2021-01" db="EMBL/GenBank/DDBJ databases">
        <authorList>
            <person name="Corre E."/>
            <person name="Pelletier E."/>
            <person name="Niang G."/>
            <person name="Scheremetjew M."/>
            <person name="Finn R."/>
            <person name="Kale V."/>
            <person name="Holt S."/>
            <person name="Cochrane G."/>
            <person name="Meng A."/>
            <person name="Brown T."/>
            <person name="Cohen L."/>
        </authorList>
    </citation>
    <scope>NUCLEOTIDE SEQUENCE</scope>
    <source>
        <strain evidence="5">CCMP1756</strain>
    </source>
</reference>
<dbReference type="GO" id="GO:0006900">
    <property type="term" value="P:vesicle budding from membrane"/>
    <property type="evidence" value="ECO:0007669"/>
    <property type="project" value="TreeGrafter"/>
</dbReference>
<proteinExistence type="inferred from homology"/>
<dbReference type="Pfam" id="PF03357">
    <property type="entry name" value="Snf7"/>
    <property type="match status" value="1"/>
</dbReference>
<evidence type="ECO:0000313" key="6">
    <source>
        <dbReference type="EMBL" id="CAH0366915.1"/>
    </source>
</evidence>
<name>A0A7S4EE62_9STRA</name>
<dbReference type="GO" id="GO:0032511">
    <property type="term" value="P:late endosome to vacuole transport via multivesicular body sorting pathway"/>
    <property type="evidence" value="ECO:0007669"/>
    <property type="project" value="TreeGrafter"/>
</dbReference>
<accession>A0A7S4EE62</accession>
<evidence type="ECO:0000313" key="5">
    <source>
        <dbReference type="EMBL" id="CAE0707052.1"/>
    </source>
</evidence>
<gene>
    <name evidence="5" type="ORF">PCAL00307_LOCUS22503</name>
    <name evidence="6" type="ORF">PECAL_1P34300</name>
</gene>
<evidence type="ECO:0000256" key="2">
    <source>
        <dbReference type="ARBA" id="ARBA00023054"/>
    </source>
</evidence>
<dbReference type="EMBL" id="CAKKNE010000001">
    <property type="protein sequence ID" value="CAH0366915.1"/>
    <property type="molecule type" value="Genomic_DNA"/>
</dbReference>
<feature type="region of interest" description="Disordered" evidence="4">
    <location>
        <begin position="178"/>
        <end position="220"/>
    </location>
</feature>
<sequence length="220" mass="24160">MRRIFGARKAKAPAPSLGDASQRLDERTTALDEKIRKLDIELAGYKEKLKKARGAAQQTLKRRAMGVLRRKRMYEQQRDQLAGQAFNVEQTNFAIDSVKDTLTTVQAMKTASKTLKKEVKKVDLSQIEDLQDDLADMMEDVNDVQDVLGQSYGIGDDIDDADLDAELDALGDDFDDVADADATPAYLQPADPSLMPDQPTDAPVQADDVDEFGLPVAAAS</sequence>
<organism evidence="5">
    <name type="scientific">Pelagomonas calceolata</name>
    <dbReference type="NCBI Taxonomy" id="35677"/>
    <lineage>
        <taxon>Eukaryota</taxon>
        <taxon>Sar</taxon>
        <taxon>Stramenopiles</taxon>
        <taxon>Ochrophyta</taxon>
        <taxon>Pelagophyceae</taxon>
        <taxon>Pelagomonadales</taxon>
        <taxon>Pelagomonadaceae</taxon>
        <taxon>Pelagomonas</taxon>
    </lineage>
</organism>
<dbReference type="Proteomes" id="UP000789595">
    <property type="component" value="Unassembled WGS sequence"/>
</dbReference>
<dbReference type="Gene3D" id="6.10.250.1710">
    <property type="match status" value="1"/>
</dbReference>
<feature type="compositionally biased region" description="Basic residues" evidence="4">
    <location>
        <begin position="1"/>
        <end position="11"/>
    </location>
</feature>
<feature type="region of interest" description="Disordered" evidence="4">
    <location>
        <begin position="1"/>
        <end position="25"/>
    </location>
</feature>
<evidence type="ECO:0000256" key="3">
    <source>
        <dbReference type="SAM" id="Coils"/>
    </source>
</evidence>
<dbReference type="EMBL" id="HBIW01026075">
    <property type="protein sequence ID" value="CAE0707052.1"/>
    <property type="molecule type" value="Transcribed_RNA"/>
</dbReference>
<evidence type="ECO:0000313" key="7">
    <source>
        <dbReference type="Proteomes" id="UP000789595"/>
    </source>
</evidence>
<dbReference type="Gene3D" id="1.10.287.1060">
    <property type="entry name" value="ESAT-6-like"/>
    <property type="match status" value="1"/>
</dbReference>
<comment type="similarity">
    <text evidence="1">Belongs to the SNF7 family.</text>
</comment>
<dbReference type="GO" id="GO:0005771">
    <property type="term" value="C:multivesicular body"/>
    <property type="evidence" value="ECO:0007669"/>
    <property type="project" value="TreeGrafter"/>
</dbReference>
<feature type="coiled-coil region" evidence="3">
    <location>
        <begin position="35"/>
        <end position="62"/>
    </location>
</feature>
<protein>
    <recommendedName>
        <fullName evidence="8">Charged multivesicular body protein 5</fullName>
    </recommendedName>
</protein>